<feature type="repeat" description="WD" evidence="4">
    <location>
        <begin position="1272"/>
        <end position="1305"/>
    </location>
</feature>
<evidence type="ECO:0000259" key="7">
    <source>
        <dbReference type="Pfam" id="PF23414"/>
    </source>
</evidence>
<comment type="caution">
    <text evidence="8">The sequence shown here is derived from an EMBL/GenBank/DDBJ whole genome shotgun (WGS) entry which is preliminary data.</text>
</comment>
<dbReference type="InterPro" id="IPR055442">
    <property type="entry name" value="Beta-prop_EML-like_2nd"/>
</dbReference>
<dbReference type="InterPro" id="IPR015943">
    <property type="entry name" value="WD40/YVTN_repeat-like_dom_sf"/>
</dbReference>
<feature type="region of interest" description="Disordered" evidence="5">
    <location>
        <begin position="645"/>
        <end position="665"/>
    </location>
</feature>
<feature type="domain" description="EML-like first beta-propeller" evidence="6">
    <location>
        <begin position="1505"/>
        <end position="1777"/>
    </location>
</feature>
<dbReference type="SUPFAM" id="SSF50978">
    <property type="entry name" value="WD40 repeat-like"/>
    <property type="match status" value="5"/>
</dbReference>
<gene>
    <name evidence="8" type="ORF">BpHYR1_040823</name>
</gene>
<dbReference type="Pfam" id="PF03451">
    <property type="entry name" value="HELP"/>
    <property type="match status" value="3"/>
</dbReference>
<feature type="repeat" description="WD" evidence="4">
    <location>
        <begin position="1877"/>
        <end position="1918"/>
    </location>
</feature>
<keyword evidence="2 4" id="KW-0853">WD repeat</keyword>
<dbReference type="FunFam" id="2.130.10.10:FF:000024">
    <property type="entry name" value="Putative echinoderm microtubule-associated protein-like 6"/>
    <property type="match status" value="1"/>
</dbReference>
<dbReference type="FunFam" id="2.130.10.10:FF:000040">
    <property type="entry name" value="echinoderm microtubule-associated protein-like 6 isoform X1"/>
    <property type="match status" value="1"/>
</dbReference>
<evidence type="ECO:0000256" key="3">
    <source>
        <dbReference type="ARBA" id="ARBA00022737"/>
    </source>
</evidence>
<feature type="region of interest" description="Disordered" evidence="5">
    <location>
        <begin position="1332"/>
        <end position="1359"/>
    </location>
</feature>
<dbReference type="CDD" id="cd00200">
    <property type="entry name" value="WD40"/>
    <property type="match status" value="1"/>
</dbReference>
<evidence type="ECO:0000256" key="2">
    <source>
        <dbReference type="ARBA" id="ARBA00022574"/>
    </source>
</evidence>
<name>A0A3M7RZZ4_BRAPC</name>
<evidence type="ECO:0000313" key="8">
    <source>
        <dbReference type="EMBL" id="RNA29062.1"/>
    </source>
</evidence>
<proteinExistence type="inferred from homology"/>
<dbReference type="OrthoDB" id="47802at2759"/>
<dbReference type="InterPro" id="IPR036322">
    <property type="entry name" value="WD40_repeat_dom_sf"/>
</dbReference>
<organism evidence="8 9">
    <name type="scientific">Brachionus plicatilis</name>
    <name type="common">Marine rotifer</name>
    <name type="synonym">Brachionus muelleri</name>
    <dbReference type="NCBI Taxonomy" id="10195"/>
    <lineage>
        <taxon>Eukaryota</taxon>
        <taxon>Metazoa</taxon>
        <taxon>Spiralia</taxon>
        <taxon>Gnathifera</taxon>
        <taxon>Rotifera</taxon>
        <taxon>Eurotatoria</taxon>
        <taxon>Monogononta</taxon>
        <taxon>Pseudotrocha</taxon>
        <taxon>Ploima</taxon>
        <taxon>Brachionidae</taxon>
        <taxon>Brachionus</taxon>
    </lineage>
</organism>
<feature type="domain" description="EML-like second beta-propeller" evidence="7">
    <location>
        <begin position="343"/>
        <end position="607"/>
    </location>
</feature>
<dbReference type="InterPro" id="IPR011047">
    <property type="entry name" value="Quinoprotein_ADH-like_sf"/>
</dbReference>
<dbReference type="GO" id="GO:0008017">
    <property type="term" value="F:microtubule binding"/>
    <property type="evidence" value="ECO:0007669"/>
    <property type="project" value="TreeGrafter"/>
</dbReference>
<keyword evidence="9" id="KW-1185">Reference proteome</keyword>
<evidence type="ECO:0000259" key="6">
    <source>
        <dbReference type="Pfam" id="PF23409"/>
    </source>
</evidence>
<accession>A0A3M7RZZ4</accession>
<feature type="repeat" description="WD" evidence="4">
    <location>
        <begin position="935"/>
        <end position="967"/>
    </location>
</feature>
<dbReference type="PROSITE" id="PS00678">
    <property type="entry name" value="WD_REPEATS_1"/>
    <property type="match status" value="1"/>
</dbReference>
<feature type="domain" description="EML-like second beta-propeller" evidence="7">
    <location>
        <begin position="1797"/>
        <end position="2067"/>
    </location>
</feature>
<dbReference type="GO" id="GO:0005929">
    <property type="term" value="C:cilium"/>
    <property type="evidence" value="ECO:0007669"/>
    <property type="project" value="UniProtKB-ARBA"/>
</dbReference>
<dbReference type="PROSITE" id="PS50082">
    <property type="entry name" value="WD_REPEATS_2"/>
    <property type="match status" value="6"/>
</dbReference>
<feature type="domain" description="EML-like second beta-propeller" evidence="7">
    <location>
        <begin position="1038"/>
        <end position="1305"/>
    </location>
</feature>
<keyword evidence="3" id="KW-0677">Repeat</keyword>
<dbReference type="InterPro" id="IPR050630">
    <property type="entry name" value="WD_repeat_EMAP"/>
</dbReference>
<evidence type="ECO:0000256" key="1">
    <source>
        <dbReference type="ARBA" id="ARBA00006489"/>
    </source>
</evidence>
<dbReference type="InterPro" id="IPR001680">
    <property type="entry name" value="WD40_rpt"/>
</dbReference>
<feature type="domain" description="EML-like first beta-propeller" evidence="6">
    <location>
        <begin position="52"/>
        <end position="286"/>
    </location>
</feature>
<reference evidence="8 9" key="1">
    <citation type="journal article" date="2018" name="Sci. Rep.">
        <title>Genomic signatures of local adaptation to the degree of environmental predictability in rotifers.</title>
        <authorList>
            <person name="Franch-Gras L."/>
            <person name="Hahn C."/>
            <person name="Garcia-Roger E.M."/>
            <person name="Carmona M.J."/>
            <person name="Serra M."/>
            <person name="Gomez A."/>
        </authorList>
    </citation>
    <scope>NUCLEOTIDE SEQUENCE [LARGE SCALE GENOMIC DNA]</scope>
    <source>
        <strain evidence="8">HYR1</strain>
    </source>
</reference>
<dbReference type="InterPro" id="IPR005108">
    <property type="entry name" value="HELP"/>
</dbReference>
<evidence type="ECO:0000256" key="4">
    <source>
        <dbReference type="PROSITE-ProRule" id="PRU00221"/>
    </source>
</evidence>
<feature type="repeat" description="WD" evidence="4">
    <location>
        <begin position="2034"/>
        <end position="2069"/>
    </location>
</feature>
<dbReference type="Pfam" id="PF23414">
    <property type="entry name" value="Beta-prop_EML_2"/>
    <property type="match status" value="3"/>
</dbReference>
<dbReference type="Gene3D" id="2.130.10.10">
    <property type="entry name" value="YVTN repeat-like/Quinoprotein amine dehydrogenase"/>
    <property type="match status" value="6"/>
</dbReference>
<evidence type="ECO:0000313" key="9">
    <source>
        <dbReference type="Proteomes" id="UP000276133"/>
    </source>
</evidence>
<dbReference type="PANTHER" id="PTHR13720">
    <property type="entry name" value="WD-40 REPEAT PROTEIN"/>
    <property type="match status" value="1"/>
</dbReference>
<dbReference type="InterPro" id="IPR055439">
    <property type="entry name" value="Beta-prop_EML_1st"/>
</dbReference>
<dbReference type="PROSITE" id="PS50294">
    <property type="entry name" value="WD_REPEATS_REGION"/>
    <property type="match status" value="4"/>
</dbReference>
<evidence type="ECO:0000256" key="5">
    <source>
        <dbReference type="SAM" id="MobiDB-lite"/>
    </source>
</evidence>
<dbReference type="SMART" id="SM00320">
    <property type="entry name" value="WD40"/>
    <property type="match status" value="31"/>
</dbReference>
<feature type="repeat" description="WD" evidence="4">
    <location>
        <begin position="1790"/>
        <end position="1831"/>
    </location>
</feature>
<dbReference type="InterPro" id="IPR019775">
    <property type="entry name" value="WD40_repeat_CS"/>
</dbReference>
<dbReference type="Pfam" id="PF23409">
    <property type="entry name" value="Beta-prop_EML"/>
    <property type="match status" value="3"/>
</dbReference>
<dbReference type="Proteomes" id="UP000276133">
    <property type="component" value="Unassembled WGS sequence"/>
</dbReference>
<comment type="similarity">
    <text evidence="1">Belongs to the WD repeat EMAP family.</text>
</comment>
<feature type="repeat" description="WD" evidence="4">
    <location>
        <begin position="352"/>
        <end position="378"/>
    </location>
</feature>
<feature type="domain" description="EML-like first beta-propeller" evidence="6">
    <location>
        <begin position="756"/>
        <end position="1019"/>
    </location>
</feature>
<sequence>MDRTAPKSQLRLEWVYGYRGHQVKSNLFYNINNEIVYFVAGVGIVHNHGEHKQRFFLGHDDDIISLTLHPDKTQVATGQVGKSPQILVWDSTTLHTTSILKGGHTDGVGILAFDPAGEKLASCGIDQDSTIIVWDWKKGNIRAKSAGHQEKVFDLQFNPFSQNSLVSCGIKQISFWNLIGNTLQRKKGLFGKAKDIQTMFTLAIGDQAIDGKETLLTCYTGTMNGKIYVWKGNKLDEIISDAHSGSIYAITKFCDGYLTSGRDGVIRKWDSKFAPLEEINLKNLVSSRNMPEFLCCDDELIVRSLFVQESNALIGTQSGEVFQMNMSSFDISCVVKGHAEGELWALAVSPINPSIFATASDDHTVRVWDARTNKILKIAELDKKVRSCDFNNDQTHLACGLTDGYLVVLNLEDMKEIFKNKIRNEVLHEIKYSPCGKYLAVGSNDNYVDVFLTGKYKRLSTCSGNSSFITHIDWSEDSKYLQTNSGDGARLIYELPGCKQFTKSEEIKNIKWKTFTGVLGNEVLGIWEKYTNKTDVNATDANFDQHCIVTGDDFGLVKLFRFPCLKKGSKFRKYVGHSSHVTNVRFTTDKTRVISIGGADHAIFQWRFLPEDLAEAKRAEKLSTVEGDAVTTMEDELPDEYQAYMDSDSEDSDSELSGNEVDSDIEREKEISYERTVYKEDVKVLKPKIKQEIRRVESTSKTKRQKRPELSLNLEFVFGYRGYDCRDNLFFIHESGEIVYHVAALGIVYNKESQVQKFYDQHTDDILSLSLHPKKNFVATGQIGRDPPIHVWDISTMRTISILKGAHYRGICSLNFSADGKKLASVGLDDNHSICVWDWARGEKLASTRGHKDKIFCIKWNPHLPNRIVTVGVKHIKFWNQVGAGFTSNRGIFGKLSPVENMMCITFGKTSDLCYTGSGSGAIFMWKENRLAKVIKAHNGPVFAIYAHEQWEAYVTGGKDGSIMLWDAKFNQIHKYDLNKSSLSKKSTGVLLSDNPSVRAISLAAKKILIGTKNGEIIDIDKDGVMSIVIQGHGEGELWGLSPHPSRLECCTVSDDKTVRIWSIEAKQWSLLRGKVLGKAIRACQYSPDGKLIAIGCKDGSLNVLRSDSLEVIETVAHRSQEVSDIKFSPITGKYMAVGSHENFVDIYNVETKKRVGICKGASSYITHVEWDVEGKLVMLNSGAKEILYYEAPRGQRVNIRQEDVDKIEWNTFTSVLGPKCEGIWPPYTDVTDINTTCLTRDGRILATGDDFGFIKLFEFPCYGKFAKFKKYNGHSSHVTNVRWALDDSKLLSVGGNDTSLMVWNNQAYLLDASDAGSRPLSATSKSIHSELIMKNSRKGESDDSDTDSEDEGYDSDVRREHSIDYNKSIFVQEIKRPSAEVVNNMYQKVNYSDKMESSKPSRMVKTKFKRTKINKIRGTDVDPLALVHIMTKLAAAGETHDSLEDSTGLDFNVKKEINGLKLSHVHGYRGFDCRDNLFYINDGAFIVYHAAAAGIVYDVAKNEQSFYLQHNDDIISLCVNANPKFKNVIATGQIGKHPTIHIWDAFTKETLSILSSEKHSQGICSLDFSSNGKLLVSVALDDNYTVSVWRWKEGTLVASSSGDVRPNRLFRVMFRPDSNTVFVSVGFKHVRFWSVAGSELIKRKGVLTDWNSTGRKLKKMPTMLSIGFGQENVTYTGSMGGDVFIWKDNVLIRTIMRAHQGPIFSMFTSLFDGCIVTGAKEKRADTSAPVKVWDKEMKNCLKSYNFNSECESTVIKSVCRVRNKIVVGTKTNDVFEIDERKSTTRSLIIGHAEGELWALAVHPNRNIFVTAGYDKNIKIWDIKTKKIIKIHPTEYKIRCLDISPNGKTVAVGSSDGEVVLFAVSKSLEELKKLDFNRQRKSSIRDIKFSPKSSYLAAGSEDCSIDFYEISNDGKMSRIAYCTQVPGPILQMDWSTDAAYIKIGTDNYKTIVYSVPSGNQILDDDIHDKVEWNQWTSIFGAEVIGIWPDQSKKNFINCAHLASMPMKLATGDDDGEVKLFTFPCLERDSPYQSYYGHSSNVTNVKFLADNSHLISIGGDDFCVFVWECE</sequence>
<dbReference type="SUPFAM" id="SSF50998">
    <property type="entry name" value="Quinoprotein alcohol dehydrogenase-like"/>
    <property type="match status" value="1"/>
</dbReference>
<feature type="compositionally biased region" description="Acidic residues" evidence="5">
    <location>
        <begin position="1343"/>
        <end position="1355"/>
    </location>
</feature>
<dbReference type="STRING" id="10195.A0A3M7RZZ4"/>
<dbReference type="FunFam" id="2.130.10.10:FF:000320">
    <property type="entry name" value="echinoderm microtubule-associated protein-like 6"/>
    <property type="match status" value="2"/>
</dbReference>
<dbReference type="EMBL" id="REGN01002285">
    <property type="protein sequence ID" value="RNA29062.1"/>
    <property type="molecule type" value="Genomic_DNA"/>
</dbReference>
<protein>
    <submittedName>
        <fullName evidence="8">Echinoderm microtubule-associated-like 6 isoform X1</fullName>
    </submittedName>
</protein>
<dbReference type="FunFam" id="2.130.10.10:FF:000044">
    <property type="entry name" value="echinoderm microtubule-associated protein-like 6 isoform X1"/>
    <property type="match status" value="1"/>
</dbReference>
<dbReference type="PANTHER" id="PTHR13720:SF33">
    <property type="entry name" value="HELP DOMAIN-CONTAINING PROTEIN"/>
    <property type="match status" value="1"/>
</dbReference>